<organism evidence="6 7">
    <name type="scientific">Fibrobacter succinogenes (strain ATCC 19169 / S85)</name>
    <dbReference type="NCBI Taxonomy" id="59374"/>
    <lineage>
        <taxon>Bacteria</taxon>
        <taxon>Pseudomonadati</taxon>
        <taxon>Fibrobacterota</taxon>
        <taxon>Fibrobacteria</taxon>
        <taxon>Fibrobacterales</taxon>
        <taxon>Fibrobacteraceae</taxon>
        <taxon>Fibrobacter</taxon>
    </lineage>
</organism>
<dbReference type="Gene3D" id="3.40.50.1000">
    <property type="entry name" value="HAD superfamily/HAD-like"/>
    <property type="match status" value="1"/>
</dbReference>
<dbReference type="GO" id="GO:0006281">
    <property type="term" value="P:DNA repair"/>
    <property type="evidence" value="ECO:0007669"/>
    <property type="project" value="TreeGrafter"/>
</dbReference>
<dbReference type="PANTHER" id="PTHR43434:SF1">
    <property type="entry name" value="PHOSPHOGLYCOLATE PHOSPHATASE"/>
    <property type="match status" value="1"/>
</dbReference>
<dbReference type="RefSeq" id="WP_012820287.1">
    <property type="nucleotide sequence ID" value="NC_013410.1"/>
</dbReference>
<evidence type="ECO:0000256" key="3">
    <source>
        <dbReference type="ARBA" id="ARBA00006171"/>
    </source>
</evidence>
<dbReference type="Proteomes" id="UP000001497">
    <property type="component" value="Chromosome"/>
</dbReference>
<dbReference type="AlphaFoldDB" id="C9RLB0"/>
<dbReference type="Gene3D" id="1.10.150.240">
    <property type="entry name" value="Putative phosphatase, domain 2"/>
    <property type="match status" value="1"/>
</dbReference>
<dbReference type="GO" id="GO:0005829">
    <property type="term" value="C:cytosol"/>
    <property type="evidence" value="ECO:0007669"/>
    <property type="project" value="TreeGrafter"/>
</dbReference>
<dbReference type="InterPro" id="IPR023214">
    <property type="entry name" value="HAD_sf"/>
</dbReference>
<keyword evidence="8" id="KW-1185">Reference proteome</keyword>
<evidence type="ECO:0000256" key="1">
    <source>
        <dbReference type="ARBA" id="ARBA00000830"/>
    </source>
</evidence>
<comment type="pathway">
    <text evidence="2">Organic acid metabolism; glycolate biosynthesis; glycolate from 2-phosphoglycolate: step 1/1.</text>
</comment>
<dbReference type="Proteomes" id="UP000000517">
    <property type="component" value="Chromosome"/>
</dbReference>
<dbReference type="EMBL" id="CP002158">
    <property type="protein sequence ID" value="ADL25188.1"/>
    <property type="molecule type" value="Genomic_DNA"/>
</dbReference>
<dbReference type="InterPro" id="IPR041492">
    <property type="entry name" value="HAD_2"/>
</dbReference>
<dbReference type="InterPro" id="IPR050155">
    <property type="entry name" value="HAD-like_hydrolase_sf"/>
</dbReference>
<reference evidence="7" key="2">
    <citation type="submission" date="2010-08" db="EMBL/GenBank/DDBJ databases">
        <title>Complete sequence of Fibrobacter succinogenes subsp. succinogenes S85.</title>
        <authorList>
            <person name="Durkin A.S."/>
            <person name="Nelson K.E."/>
            <person name="Morrison M."/>
            <person name="Forsberg C.W."/>
            <person name="Wilson D.B."/>
            <person name="Russell J.B."/>
            <person name="Cann I.K.O."/>
            <person name="Mackie R.I."/>
            <person name="White B.A."/>
        </authorList>
    </citation>
    <scope>NUCLEOTIDE SEQUENCE [LARGE SCALE GENOMIC DNA]</scope>
    <source>
        <strain evidence="7">ATCC 19169 / S85</strain>
    </source>
</reference>
<dbReference type="PANTHER" id="PTHR43434">
    <property type="entry name" value="PHOSPHOGLYCOLATE PHOSPHATASE"/>
    <property type="match status" value="1"/>
</dbReference>
<name>C9RLB0_FIBSS</name>
<comment type="similarity">
    <text evidence="3">Belongs to the HAD-like hydrolase superfamily. CbbY/CbbZ/Gph/YieH family.</text>
</comment>
<sequence>MTSLDEIKALIAQKELFIFDLDGTLFNTLGDLAPAVNYAMTQFGLHTHSNDDVRTFIGNGSMNLIRRAVAANFIPVASTRDMEKVAETLARENYSDEKIKEIHKVYSEYYWEHCTKNTEPYKGVVELLQRISNRAENFNRNEDCAECDKNGAQPVNCVATKSAKVRCTAMLTNKPVAPAQKILKKFGLENSFATYLCGDTTPERKPSPAGIYEILRQTGIAPEKAIMIGDDTPDVLAAKNAGIDCITLFEGFGKTENLLPLEPCYTAGHIKDFAEFI</sequence>
<dbReference type="NCBIfam" id="TIGR01549">
    <property type="entry name" value="HAD-SF-IA-v1"/>
    <property type="match status" value="1"/>
</dbReference>
<dbReference type="STRING" id="59374.FSU_0860"/>
<comment type="catalytic activity">
    <reaction evidence="1">
        <text>2-phosphoglycolate + H2O = glycolate + phosphate</text>
        <dbReference type="Rhea" id="RHEA:14369"/>
        <dbReference type="ChEBI" id="CHEBI:15377"/>
        <dbReference type="ChEBI" id="CHEBI:29805"/>
        <dbReference type="ChEBI" id="CHEBI:43474"/>
        <dbReference type="ChEBI" id="CHEBI:58033"/>
        <dbReference type="EC" id="3.1.3.18"/>
    </reaction>
</comment>
<dbReference type="KEGG" id="fsc:FSU_0860"/>
<reference evidence="5 8" key="1">
    <citation type="submission" date="2009-10" db="EMBL/GenBank/DDBJ databases">
        <title>Complete sequence of Fibrobacter succinogenes subsp. succinogenes S85.</title>
        <authorList>
            <consortium name="US DOE Joint Genome Institute"/>
            <person name="Lucas S."/>
            <person name="Copeland A."/>
            <person name="Lapidus A."/>
            <person name="Glavina del Rio T."/>
            <person name="Tice H."/>
            <person name="Bruce D."/>
            <person name="Goodwin L."/>
            <person name="Pitluck S."/>
            <person name="Chertkov O."/>
            <person name="Detter J.C."/>
            <person name="Han C."/>
            <person name="Tapia R."/>
            <person name="Larimer F."/>
            <person name="Land M."/>
            <person name="Hauser L."/>
            <person name="Kyrpides N."/>
            <person name="Mikhailova N."/>
            <person name="Weimer P.J."/>
            <person name="Stevenson D.M."/>
            <person name="Boyum J."/>
            <person name="Brumm P.I."/>
            <person name="Mead D."/>
        </authorList>
    </citation>
    <scope>NUCLEOTIDE SEQUENCE [LARGE SCALE GENOMIC DNA]</scope>
    <source>
        <strain evidence="8">ATCC 19169 / S85</strain>
        <strain evidence="5">S85</strain>
    </source>
</reference>
<evidence type="ECO:0000313" key="6">
    <source>
        <dbReference type="EMBL" id="ADL25188.1"/>
    </source>
</evidence>
<dbReference type="SUPFAM" id="SSF56784">
    <property type="entry name" value="HAD-like"/>
    <property type="match status" value="1"/>
</dbReference>
<dbReference type="GO" id="GO:0008967">
    <property type="term" value="F:phosphoglycolate phosphatase activity"/>
    <property type="evidence" value="ECO:0007669"/>
    <property type="project" value="UniProtKB-EC"/>
</dbReference>
<evidence type="ECO:0000256" key="4">
    <source>
        <dbReference type="ARBA" id="ARBA00013078"/>
    </source>
</evidence>
<dbReference type="Pfam" id="PF13419">
    <property type="entry name" value="HAD_2"/>
    <property type="match status" value="2"/>
</dbReference>
<dbReference type="KEGG" id="fsu:Fisuc_0445"/>
<dbReference type="EC" id="3.1.3.18" evidence="4"/>
<dbReference type="InterPro" id="IPR006439">
    <property type="entry name" value="HAD-SF_hydro_IA"/>
</dbReference>
<dbReference type="EMBL" id="CP001792">
    <property type="protein sequence ID" value="ACX74057.1"/>
    <property type="molecule type" value="Genomic_DNA"/>
</dbReference>
<accession>C9RLB0</accession>
<evidence type="ECO:0000313" key="5">
    <source>
        <dbReference type="EMBL" id="ACX74057.1"/>
    </source>
</evidence>
<dbReference type="OrthoDB" id="9807630at2"/>
<gene>
    <name evidence="5" type="ordered locus">Fisuc_0445</name>
    <name evidence="6" type="ordered locus">FSU_0860</name>
</gene>
<evidence type="ECO:0000313" key="7">
    <source>
        <dbReference type="Proteomes" id="UP000000517"/>
    </source>
</evidence>
<dbReference type="InterPro" id="IPR036412">
    <property type="entry name" value="HAD-like_sf"/>
</dbReference>
<dbReference type="HOGENOM" id="CLU_045011_19_1_0"/>
<dbReference type="InterPro" id="IPR023198">
    <property type="entry name" value="PGP-like_dom2"/>
</dbReference>
<evidence type="ECO:0000313" key="8">
    <source>
        <dbReference type="Proteomes" id="UP000001497"/>
    </source>
</evidence>
<evidence type="ECO:0000256" key="2">
    <source>
        <dbReference type="ARBA" id="ARBA00004818"/>
    </source>
</evidence>
<dbReference type="eggNOG" id="COG0546">
    <property type="taxonomic scope" value="Bacteria"/>
</dbReference>
<keyword evidence="6" id="KW-0378">Hydrolase</keyword>
<reference evidence="6" key="3">
    <citation type="submission" date="2010-08" db="EMBL/GenBank/DDBJ databases">
        <authorList>
            <person name="Durkin A.S."/>
            <person name="Nelson K.E."/>
            <person name="Morrison M."/>
            <person name="Forsberg C.W."/>
            <person name="Wilson D.B."/>
            <person name="Russell J.B."/>
            <person name="Cann I.K.O."/>
            <person name="Mackie R.I."/>
            <person name="White B.A."/>
        </authorList>
    </citation>
    <scope>NUCLEOTIDE SEQUENCE</scope>
    <source>
        <strain evidence="6">S85</strain>
    </source>
</reference>
<protein>
    <recommendedName>
        <fullName evidence="4">phosphoglycolate phosphatase</fullName>
        <ecNumber evidence="4">3.1.3.18</ecNumber>
    </recommendedName>
</protein>
<proteinExistence type="inferred from homology"/>